<organism evidence="1 2">
    <name type="scientific">Cellulomonas algicola</name>
    <dbReference type="NCBI Taxonomy" id="2071633"/>
    <lineage>
        <taxon>Bacteria</taxon>
        <taxon>Bacillati</taxon>
        <taxon>Actinomycetota</taxon>
        <taxon>Actinomycetes</taxon>
        <taxon>Micrococcales</taxon>
        <taxon>Cellulomonadaceae</taxon>
        <taxon>Cellulomonas</taxon>
    </lineage>
</organism>
<name>A0A401UXF3_9CELL</name>
<protein>
    <recommendedName>
        <fullName evidence="3">DUF4126 domain-containing protein</fullName>
    </recommendedName>
</protein>
<comment type="caution">
    <text evidence="1">The sequence shown here is derived from an EMBL/GenBank/DDBJ whole genome shotgun (WGS) entry which is preliminary data.</text>
</comment>
<accession>A0A401UXF3</accession>
<dbReference type="EMBL" id="BHYL01000061">
    <property type="protein sequence ID" value="GCD19369.1"/>
    <property type="molecule type" value="Genomic_DNA"/>
</dbReference>
<proteinExistence type="predicted"/>
<evidence type="ECO:0000313" key="1">
    <source>
        <dbReference type="EMBL" id="GCD19369.1"/>
    </source>
</evidence>
<sequence>MGVVIRSAVLGLAVGGRASAAIRVPVGAGTRGRHGPGPALLRGLAALAVLGETAGDKLPSAPPRTAFPAFTGRLVGGALGAVALSVVERRSPGSHVVAALVGLGAAYAGSYAGTAWRRWAATDGPDALRPDWRAAAIEDALVQTVAGGLVRTSHR</sequence>
<dbReference type="RefSeq" id="WP_124341906.1">
    <property type="nucleotide sequence ID" value="NZ_BHYL01000061.1"/>
</dbReference>
<evidence type="ECO:0008006" key="3">
    <source>
        <dbReference type="Google" id="ProtNLM"/>
    </source>
</evidence>
<dbReference type="AlphaFoldDB" id="A0A401UXF3"/>
<evidence type="ECO:0000313" key="2">
    <source>
        <dbReference type="Proteomes" id="UP000288246"/>
    </source>
</evidence>
<dbReference type="Proteomes" id="UP000288246">
    <property type="component" value="Unassembled WGS sequence"/>
</dbReference>
<gene>
    <name evidence="1" type="ORF">CTKZ_09310</name>
</gene>
<reference evidence="1 2" key="1">
    <citation type="submission" date="2018-11" db="EMBL/GenBank/DDBJ databases">
        <title>Draft genome sequence of Cellulomonas takizawaensis strain TKZ-21.</title>
        <authorList>
            <person name="Yamamura H."/>
            <person name="Hayashi T."/>
            <person name="Hamada M."/>
            <person name="Serisawa Y."/>
            <person name="Matsuyama K."/>
            <person name="Nakagawa Y."/>
            <person name="Otoguro M."/>
            <person name="Yanagida F."/>
            <person name="Hayakawa M."/>
        </authorList>
    </citation>
    <scope>NUCLEOTIDE SEQUENCE [LARGE SCALE GENOMIC DNA]</scope>
    <source>
        <strain evidence="1 2">TKZ-21</strain>
    </source>
</reference>
<keyword evidence="2" id="KW-1185">Reference proteome</keyword>
<dbReference type="OrthoDB" id="4824519at2"/>